<keyword evidence="1" id="KW-0472">Membrane</keyword>
<feature type="transmembrane region" description="Helical" evidence="1">
    <location>
        <begin position="75"/>
        <end position="96"/>
    </location>
</feature>
<accession>A0ABU1L9X6</accession>
<keyword evidence="1" id="KW-0812">Transmembrane</keyword>
<feature type="transmembrane region" description="Helical" evidence="1">
    <location>
        <begin position="108"/>
        <end position="129"/>
    </location>
</feature>
<reference evidence="2 3" key="1">
    <citation type="submission" date="2023-07" db="EMBL/GenBank/DDBJ databases">
        <title>Sorghum-associated microbial communities from plants grown in Nebraska, USA.</title>
        <authorList>
            <person name="Schachtman D."/>
        </authorList>
    </citation>
    <scope>NUCLEOTIDE SEQUENCE [LARGE SCALE GENOMIC DNA]</scope>
    <source>
        <strain evidence="2 3">DS1709</strain>
    </source>
</reference>
<keyword evidence="1" id="KW-1133">Transmembrane helix</keyword>
<gene>
    <name evidence="2" type="ORF">J2781_000430</name>
</gene>
<comment type="caution">
    <text evidence="2">The sequence shown here is derived from an EMBL/GenBank/DDBJ whole genome shotgun (WGS) entry which is preliminary data.</text>
</comment>
<organism evidence="2 3">
    <name type="scientific">Chryseobacterium geocarposphaerae</name>
    <dbReference type="NCBI Taxonomy" id="1416776"/>
    <lineage>
        <taxon>Bacteria</taxon>
        <taxon>Pseudomonadati</taxon>
        <taxon>Bacteroidota</taxon>
        <taxon>Flavobacteriia</taxon>
        <taxon>Flavobacteriales</taxon>
        <taxon>Weeksellaceae</taxon>
        <taxon>Chryseobacterium group</taxon>
        <taxon>Chryseobacterium</taxon>
    </lineage>
</organism>
<name>A0ABU1L9X6_9FLAO</name>
<keyword evidence="3" id="KW-1185">Reference proteome</keyword>
<dbReference type="Proteomes" id="UP001184853">
    <property type="component" value="Unassembled WGS sequence"/>
</dbReference>
<dbReference type="RefSeq" id="WP_062160799.1">
    <property type="nucleotide sequence ID" value="NZ_JAVDQS010000001.1"/>
</dbReference>
<evidence type="ECO:0000313" key="2">
    <source>
        <dbReference type="EMBL" id="MDR6403526.1"/>
    </source>
</evidence>
<sequence length="134" mass="15420">MKLDFLEVLGVVGDMLNLLASNSYSSDLSDDNKPVKKKRTKYFTIKVSMGFILISSVLLFFVFKDPLPAENYVQTIVVCSLIGLAISLIFFFLMYILEKYYFKSVFQWLFFSCSVILFFVSVVLCVYFESGIFI</sequence>
<evidence type="ECO:0000313" key="3">
    <source>
        <dbReference type="Proteomes" id="UP001184853"/>
    </source>
</evidence>
<proteinExistence type="predicted"/>
<evidence type="ECO:0000256" key="1">
    <source>
        <dbReference type="SAM" id="Phobius"/>
    </source>
</evidence>
<protein>
    <submittedName>
        <fullName evidence="2">Magnesium-transporting ATPase (P-type)</fullName>
    </submittedName>
</protein>
<dbReference type="EMBL" id="JAVDQS010000001">
    <property type="protein sequence ID" value="MDR6403526.1"/>
    <property type="molecule type" value="Genomic_DNA"/>
</dbReference>
<feature type="transmembrane region" description="Helical" evidence="1">
    <location>
        <begin position="43"/>
        <end position="63"/>
    </location>
</feature>